<evidence type="ECO:0000259" key="10">
    <source>
        <dbReference type="Pfam" id="PF01545"/>
    </source>
</evidence>
<dbReference type="GO" id="GO:0005385">
    <property type="term" value="F:zinc ion transmembrane transporter activity"/>
    <property type="evidence" value="ECO:0007669"/>
    <property type="project" value="TreeGrafter"/>
</dbReference>
<feature type="transmembrane region" description="Helical" evidence="9">
    <location>
        <begin position="370"/>
        <end position="393"/>
    </location>
</feature>
<dbReference type="EMBL" id="CAJPDQ010000013">
    <property type="protein sequence ID" value="CAF9918829.1"/>
    <property type="molecule type" value="Genomic_DNA"/>
</dbReference>
<evidence type="ECO:0000256" key="5">
    <source>
        <dbReference type="ARBA" id="ARBA00022833"/>
    </source>
</evidence>
<reference evidence="12" key="1">
    <citation type="submission" date="2021-03" db="EMBL/GenBank/DDBJ databases">
        <authorList>
            <person name="Tagirdzhanova G."/>
        </authorList>
    </citation>
    <scope>NUCLEOTIDE SEQUENCE</scope>
</reference>
<feature type="transmembrane region" description="Helical" evidence="9">
    <location>
        <begin position="114"/>
        <end position="134"/>
    </location>
</feature>
<feature type="transmembrane region" description="Helical" evidence="9">
    <location>
        <begin position="405"/>
        <end position="422"/>
    </location>
</feature>
<feature type="compositionally biased region" description="Basic and acidic residues" evidence="8">
    <location>
        <begin position="266"/>
        <end position="277"/>
    </location>
</feature>
<dbReference type="FunFam" id="1.20.1510.10:FF:000021">
    <property type="entry name" value="Solute carrier family 30 (Zinc transporter), member 1"/>
    <property type="match status" value="1"/>
</dbReference>
<keyword evidence="6 9" id="KW-1133">Transmembrane helix</keyword>
<dbReference type="OrthoDB" id="9944568at2759"/>
<evidence type="ECO:0000256" key="1">
    <source>
        <dbReference type="ARBA" id="ARBA00004141"/>
    </source>
</evidence>
<feature type="region of interest" description="Disordered" evidence="8">
    <location>
        <begin position="139"/>
        <end position="169"/>
    </location>
</feature>
<protein>
    <submittedName>
        <fullName evidence="12">Uncharacterized protein</fullName>
    </submittedName>
</protein>
<feature type="compositionally biased region" description="Polar residues" evidence="8">
    <location>
        <begin position="222"/>
        <end position="237"/>
    </location>
</feature>
<feature type="compositionally biased region" description="Polar residues" evidence="8">
    <location>
        <begin position="289"/>
        <end position="299"/>
    </location>
</feature>
<dbReference type="GO" id="GO:0016020">
    <property type="term" value="C:membrane"/>
    <property type="evidence" value="ECO:0007669"/>
    <property type="project" value="UniProtKB-SubCell"/>
</dbReference>
<dbReference type="Proteomes" id="UP000664169">
    <property type="component" value="Unassembled WGS sequence"/>
</dbReference>
<evidence type="ECO:0000256" key="2">
    <source>
        <dbReference type="ARBA" id="ARBA00008873"/>
    </source>
</evidence>
<proteinExistence type="inferred from homology"/>
<feature type="transmembrane region" description="Helical" evidence="9">
    <location>
        <begin position="12"/>
        <end position="32"/>
    </location>
</feature>
<keyword evidence="3" id="KW-0813">Transport</keyword>
<dbReference type="InterPro" id="IPR036837">
    <property type="entry name" value="Cation_efflux_CTD_sf"/>
</dbReference>
<evidence type="ECO:0000256" key="4">
    <source>
        <dbReference type="ARBA" id="ARBA00022692"/>
    </source>
</evidence>
<keyword evidence="5" id="KW-0862">Zinc</keyword>
<dbReference type="Pfam" id="PF16916">
    <property type="entry name" value="ZT_dimer"/>
    <property type="match status" value="1"/>
</dbReference>
<gene>
    <name evidence="12" type="ORF">GOMPHAMPRED_001648</name>
</gene>
<dbReference type="AlphaFoldDB" id="A0A8H3F6F2"/>
<keyword evidence="7 9" id="KW-0472">Membrane</keyword>
<keyword evidence="4 9" id="KW-0812">Transmembrane</keyword>
<dbReference type="InterPro" id="IPR027469">
    <property type="entry name" value="Cation_efflux_TMD_sf"/>
</dbReference>
<evidence type="ECO:0000259" key="11">
    <source>
        <dbReference type="Pfam" id="PF16916"/>
    </source>
</evidence>
<evidence type="ECO:0000256" key="8">
    <source>
        <dbReference type="SAM" id="MobiDB-lite"/>
    </source>
</evidence>
<comment type="similarity">
    <text evidence="2">Belongs to the cation diffusion facilitator (CDF) transporter (TC 2.A.4) family. SLC30A subfamily.</text>
</comment>
<dbReference type="InterPro" id="IPR027470">
    <property type="entry name" value="Cation_efflux_CTD"/>
</dbReference>
<dbReference type="NCBIfam" id="TIGR01297">
    <property type="entry name" value="CDF"/>
    <property type="match status" value="2"/>
</dbReference>
<feature type="domain" description="Cation efflux protein transmembrane" evidence="10">
    <location>
        <begin position="359"/>
        <end position="430"/>
    </location>
</feature>
<comment type="subcellular location">
    <subcellularLocation>
        <location evidence="1">Membrane</location>
        <topology evidence="1">Multi-pass membrane protein</topology>
    </subcellularLocation>
</comment>
<feature type="region of interest" description="Disordered" evidence="8">
    <location>
        <begin position="200"/>
        <end position="319"/>
    </location>
</feature>
<feature type="domain" description="Cation efflux protein cytoplasmic" evidence="11">
    <location>
        <begin position="436"/>
        <end position="489"/>
    </location>
</feature>
<evidence type="ECO:0000313" key="13">
    <source>
        <dbReference type="Proteomes" id="UP000664169"/>
    </source>
</evidence>
<dbReference type="SUPFAM" id="SSF160240">
    <property type="entry name" value="Cation efflux protein cytoplasmic domain-like"/>
    <property type="match status" value="1"/>
</dbReference>
<dbReference type="Gene3D" id="1.20.1510.10">
    <property type="entry name" value="Cation efflux protein transmembrane domain"/>
    <property type="match status" value="2"/>
</dbReference>
<keyword evidence="13" id="KW-1185">Reference proteome</keyword>
<dbReference type="Pfam" id="PF01545">
    <property type="entry name" value="Cation_efflux"/>
    <property type="match status" value="2"/>
</dbReference>
<feature type="transmembrane region" description="Helical" evidence="9">
    <location>
        <begin position="82"/>
        <end position="102"/>
    </location>
</feature>
<feature type="compositionally biased region" description="Polar residues" evidence="8">
    <location>
        <begin position="526"/>
        <end position="544"/>
    </location>
</feature>
<feature type="compositionally biased region" description="Acidic residues" evidence="8">
    <location>
        <begin position="278"/>
        <end position="288"/>
    </location>
</feature>
<feature type="region of interest" description="Disordered" evidence="8">
    <location>
        <begin position="520"/>
        <end position="567"/>
    </location>
</feature>
<sequence>MHGSPSKSTRILILLAVDTCFFFLELIVGYAVHSLALVADSFHMLNDVISLLVGLWAVKVAARDTDSKSYTYGWQRAETLGALVNGVFLIALCLSIFLEAIQRFVEPQVITQPQTILVVGCAGLVSNIMGLVLFHDHGHAHGESQDQPEQDSLSAAENGQASIEEEDEAANFADESGNIADILPQNVVGSISTKAIKRGRRAYSTTDGPSKISENNDAKHGTVSSSLGRQVSGNSIPYDSHRRQGSSSHPRYSSLPEVPHLKHPAKMRDSILERGSEFESDEEQDTNDVTENTPLLSEGNQKDHSDNSNGNRKKGTPADLTEKSGFLHVVRNALGKFVAAVTGLFRKKSGDKQDAKPHGHSHGDLNMRGVFLHVIGDALGNIGVIATALFIWFTDFSWRFYFDPAISLVITIIILCSAIPLCKAAARILLQAVPAGVSIDEIKEAIEKLPGVISCHHIHVWQLSDTKLVASLHVVLAFDFKGEGKQEFMRLTAKIRNCLKEYGIRNPTIQAEFYLNDSHTRETDDSTLPKTNGDAKNSNSTNGPSGACVWESGPRGETCCPAESRKS</sequence>
<feature type="transmembrane region" description="Helical" evidence="9">
    <location>
        <begin position="44"/>
        <end position="62"/>
    </location>
</feature>
<feature type="compositionally biased region" description="Polar residues" evidence="8">
    <location>
        <begin position="145"/>
        <end position="161"/>
    </location>
</feature>
<evidence type="ECO:0000256" key="7">
    <source>
        <dbReference type="ARBA" id="ARBA00023136"/>
    </source>
</evidence>
<feature type="compositionally biased region" description="Polar residues" evidence="8">
    <location>
        <begin position="203"/>
        <end position="213"/>
    </location>
</feature>
<organism evidence="12 13">
    <name type="scientific">Gomphillus americanus</name>
    <dbReference type="NCBI Taxonomy" id="1940652"/>
    <lineage>
        <taxon>Eukaryota</taxon>
        <taxon>Fungi</taxon>
        <taxon>Dikarya</taxon>
        <taxon>Ascomycota</taxon>
        <taxon>Pezizomycotina</taxon>
        <taxon>Lecanoromycetes</taxon>
        <taxon>OSLEUM clade</taxon>
        <taxon>Ostropomycetidae</taxon>
        <taxon>Ostropales</taxon>
        <taxon>Graphidaceae</taxon>
        <taxon>Gomphilloideae</taxon>
        <taxon>Gomphillus</taxon>
    </lineage>
</organism>
<evidence type="ECO:0000256" key="6">
    <source>
        <dbReference type="ARBA" id="ARBA00022989"/>
    </source>
</evidence>
<evidence type="ECO:0000256" key="9">
    <source>
        <dbReference type="SAM" id="Phobius"/>
    </source>
</evidence>
<name>A0A8H3F6F2_9LECA</name>
<evidence type="ECO:0000313" key="12">
    <source>
        <dbReference type="EMBL" id="CAF9918829.1"/>
    </source>
</evidence>
<dbReference type="InterPro" id="IPR058533">
    <property type="entry name" value="Cation_efflux_TM"/>
</dbReference>
<dbReference type="GO" id="GO:0006882">
    <property type="term" value="P:intracellular zinc ion homeostasis"/>
    <property type="evidence" value="ECO:0007669"/>
    <property type="project" value="TreeGrafter"/>
</dbReference>
<dbReference type="PANTHER" id="PTHR45820">
    <property type="entry name" value="FI23527P1"/>
    <property type="match status" value="1"/>
</dbReference>
<evidence type="ECO:0000256" key="3">
    <source>
        <dbReference type="ARBA" id="ARBA00022448"/>
    </source>
</evidence>
<feature type="domain" description="Cation efflux protein transmembrane" evidence="10">
    <location>
        <begin position="12"/>
        <end position="159"/>
    </location>
</feature>
<dbReference type="PANTHER" id="PTHR45820:SF4">
    <property type="entry name" value="ZINC TRANSPORTER 63C, ISOFORM F"/>
    <property type="match status" value="1"/>
</dbReference>
<dbReference type="FunFam" id="1.20.1510.10:FF:000026">
    <property type="entry name" value="Zinc/cadmium resistance protein-like protein"/>
    <property type="match status" value="1"/>
</dbReference>
<accession>A0A8H3F6F2</accession>
<dbReference type="SUPFAM" id="SSF161111">
    <property type="entry name" value="Cation efflux protein transmembrane domain-like"/>
    <property type="match status" value="1"/>
</dbReference>
<dbReference type="InterPro" id="IPR002524">
    <property type="entry name" value="Cation_efflux"/>
</dbReference>
<comment type="caution">
    <text evidence="12">The sequence shown here is derived from an EMBL/GenBank/DDBJ whole genome shotgun (WGS) entry which is preliminary data.</text>
</comment>